<sequence>MYKKIVFILIFIFISKSFYAQDKLSKVKFGFAYGIGNELKNTNYSYSNRYYKLQVYYSVLQTKHLEYEFLLQPELNFAKHQLLNFYFVKPDDPNYIEKRERYTKLKDIKEYVLNIGFLMRKPILKTASIYVSGSVGPMIIDTETERLSEGFAFSNIVALGISFKINNITFDVRPNFRHVSNAGLKTVNSGYDTTNIDFGLLFSL</sequence>
<dbReference type="EMBL" id="SMFM01000011">
    <property type="protein sequence ID" value="TDD74029.1"/>
    <property type="molecule type" value="Genomic_DNA"/>
</dbReference>
<dbReference type="AlphaFoldDB" id="A0A4R5AQL8"/>
<dbReference type="RefSeq" id="WP_131910748.1">
    <property type="nucleotide sequence ID" value="NZ_SMFM01000011.1"/>
</dbReference>
<name>A0A4R5AQL8_9FLAO</name>
<dbReference type="Proteomes" id="UP000295278">
    <property type="component" value="Unassembled WGS sequence"/>
</dbReference>
<evidence type="ECO:0000313" key="2">
    <source>
        <dbReference type="Proteomes" id="UP000295278"/>
    </source>
</evidence>
<dbReference type="InterPro" id="IPR018550">
    <property type="entry name" value="Lipid-A_deacylase-rel"/>
</dbReference>
<accession>A0A4R5AQL8</accession>
<evidence type="ECO:0008006" key="3">
    <source>
        <dbReference type="Google" id="ProtNLM"/>
    </source>
</evidence>
<organism evidence="1 2">
    <name type="scientific">Flavobacterium caseinilyticum</name>
    <dbReference type="NCBI Taxonomy" id="2541732"/>
    <lineage>
        <taxon>Bacteria</taxon>
        <taxon>Pseudomonadati</taxon>
        <taxon>Bacteroidota</taxon>
        <taxon>Flavobacteriia</taxon>
        <taxon>Flavobacteriales</taxon>
        <taxon>Flavobacteriaceae</taxon>
        <taxon>Flavobacterium</taxon>
    </lineage>
</organism>
<comment type="caution">
    <text evidence="1">The sequence shown here is derived from an EMBL/GenBank/DDBJ whole genome shotgun (WGS) entry which is preliminary data.</text>
</comment>
<dbReference type="OrthoDB" id="1200606at2"/>
<gene>
    <name evidence="1" type="ORF">E0F89_16065</name>
</gene>
<dbReference type="Pfam" id="PF09411">
    <property type="entry name" value="PagL"/>
    <property type="match status" value="1"/>
</dbReference>
<keyword evidence="2" id="KW-1185">Reference proteome</keyword>
<reference evidence="1 2" key="1">
    <citation type="submission" date="2019-03" db="EMBL/GenBank/DDBJ databases">
        <title>Flavobacterium AT-3-2 sp. nov., isolated from arctic soil.</title>
        <authorList>
            <person name="Chaudhary D.K."/>
        </authorList>
    </citation>
    <scope>NUCLEOTIDE SEQUENCE [LARGE SCALE GENOMIC DNA]</scope>
    <source>
        <strain evidence="1 2">AT-3-2</strain>
    </source>
</reference>
<evidence type="ECO:0000313" key="1">
    <source>
        <dbReference type="EMBL" id="TDD74029.1"/>
    </source>
</evidence>
<dbReference type="Gene3D" id="2.40.160.20">
    <property type="match status" value="1"/>
</dbReference>
<proteinExistence type="predicted"/>
<protein>
    <recommendedName>
        <fullName evidence="3">Acyloxyacyl hydrolase</fullName>
    </recommendedName>
</protein>